<dbReference type="Proteomes" id="UP001274896">
    <property type="component" value="Unassembled WGS sequence"/>
</dbReference>
<keyword evidence="2" id="KW-1185">Reference proteome</keyword>
<dbReference type="EMBL" id="JAUCMX010000004">
    <property type="protein sequence ID" value="KAK3548574.1"/>
    <property type="molecule type" value="Genomic_DNA"/>
</dbReference>
<accession>A0AAE0RCB4</accession>
<proteinExistence type="predicted"/>
<name>A0AAE0RCB4_9TELE</name>
<dbReference type="AlphaFoldDB" id="A0AAE0RCB4"/>
<protein>
    <recommendedName>
        <fullName evidence="3">Craniofacial development protein 2-like</fullName>
    </recommendedName>
</protein>
<comment type="caution">
    <text evidence="1">The sequence shown here is derived from an EMBL/GenBank/DDBJ whole genome shotgun (WGS) entry which is preliminary data.</text>
</comment>
<sequence length="95" mass="11024">MCRRKKNPKQVGCEIEEKEIFWSELDEVMESIPTGERVVIGADFNGHVGEENTGDEEVMGKLAKGTLKDRWSVTLLRGWTWLWLTLIFRRGRSIE</sequence>
<gene>
    <name evidence="1" type="ORF">QTP70_014496</name>
</gene>
<evidence type="ECO:0008006" key="3">
    <source>
        <dbReference type="Google" id="ProtNLM"/>
    </source>
</evidence>
<evidence type="ECO:0000313" key="1">
    <source>
        <dbReference type="EMBL" id="KAK3548574.1"/>
    </source>
</evidence>
<dbReference type="Gene3D" id="3.60.10.10">
    <property type="entry name" value="Endonuclease/exonuclease/phosphatase"/>
    <property type="match status" value="1"/>
</dbReference>
<dbReference type="InterPro" id="IPR036691">
    <property type="entry name" value="Endo/exonu/phosph_ase_sf"/>
</dbReference>
<organism evidence="1 2">
    <name type="scientific">Hemibagrus guttatus</name>
    <dbReference type="NCBI Taxonomy" id="175788"/>
    <lineage>
        <taxon>Eukaryota</taxon>
        <taxon>Metazoa</taxon>
        <taxon>Chordata</taxon>
        <taxon>Craniata</taxon>
        <taxon>Vertebrata</taxon>
        <taxon>Euteleostomi</taxon>
        <taxon>Actinopterygii</taxon>
        <taxon>Neopterygii</taxon>
        <taxon>Teleostei</taxon>
        <taxon>Ostariophysi</taxon>
        <taxon>Siluriformes</taxon>
        <taxon>Bagridae</taxon>
        <taxon>Hemibagrus</taxon>
    </lineage>
</organism>
<evidence type="ECO:0000313" key="2">
    <source>
        <dbReference type="Proteomes" id="UP001274896"/>
    </source>
</evidence>
<reference evidence="1" key="1">
    <citation type="submission" date="2023-06" db="EMBL/GenBank/DDBJ databases">
        <title>Male Hemibagrus guttatus genome.</title>
        <authorList>
            <person name="Bian C."/>
        </authorList>
    </citation>
    <scope>NUCLEOTIDE SEQUENCE</scope>
    <source>
        <strain evidence="1">Male_cb2023</strain>
        <tissue evidence="1">Muscle</tissue>
    </source>
</reference>